<feature type="compositionally biased region" description="Low complexity" evidence="1">
    <location>
        <begin position="1206"/>
        <end position="1227"/>
    </location>
</feature>
<feature type="region of interest" description="Disordered" evidence="1">
    <location>
        <begin position="473"/>
        <end position="748"/>
    </location>
</feature>
<feature type="region of interest" description="Disordered" evidence="1">
    <location>
        <begin position="66"/>
        <end position="117"/>
    </location>
</feature>
<feature type="transmembrane region" description="Helical" evidence="2">
    <location>
        <begin position="121"/>
        <end position="144"/>
    </location>
</feature>
<name>A0A5C3F2X3_9BASI</name>
<gene>
    <name evidence="3" type="ORF">PSFLO_04352</name>
</gene>
<feature type="region of interest" description="Disordered" evidence="1">
    <location>
        <begin position="425"/>
        <end position="455"/>
    </location>
</feature>
<feature type="compositionally biased region" description="Basic and acidic residues" evidence="1">
    <location>
        <begin position="1254"/>
        <end position="1268"/>
    </location>
</feature>
<feature type="compositionally biased region" description="Low complexity" evidence="1">
    <location>
        <begin position="1133"/>
        <end position="1144"/>
    </location>
</feature>
<feature type="compositionally biased region" description="Polar residues" evidence="1">
    <location>
        <begin position="1045"/>
        <end position="1059"/>
    </location>
</feature>
<feature type="region of interest" description="Disordered" evidence="1">
    <location>
        <begin position="223"/>
        <end position="242"/>
    </location>
</feature>
<feature type="region of interest" description="Disordered" evidence="1">
    <location>
        <begin position="886"/>
        <end position="1091"/>
    </location>
</feature>
<feature type="compositionally biased region" description="Low complexity" evidence="1">
    <location>
        <begin position="40"/>
        <end position="51"/>
    </location>
</feature>
<evidence type="ECO:0000313" key="4">
    <source>
        <dbReference type="Proteomes" id="UP000323386"/>
    </source>
</evidence>
<feature type="compositionally biased region" description="Polar residues" evidence="1">
    <location>
        <begin position="578"/>
        <end position="602"/>
    </location>
</feature>
<feature type="compositionally biased region" description="Low complexity" evidence="1">
    <location>
        <begin position="805"/>
        <end position="825"/>
    </location>
</feature>
<feature type="compositionally biased region" description="Polar residues" evidence="1">
    <location>
        <begin position="473"/>
        <end position="497"/>
    </location>
</feature>
<feature type="region of interest" description="Disordered" evidence="1">
    <location>
        <begin position="156"/>
        <end position="186"/>
    </location>
</feature>
<feature type="region of interest" description="Disordered" evidence="1">
    <location>
        <begin position="1"/>
        <end position="51"/>
    </location>
</feature>
<feature type="compositionally biased region" description="Low complexity" evidence="1">
    <location>
        <begin position="1076"/>
        <end position="1086"/>
    </location>
</feature>
<feature type="region of interest" description="Disordered" evidence="1">
    <location>
        <begin position="766"/>
        <end position="835"/>
    </location>
</feature>
<feature type="compositionally biased region" description="Low complexity" evidence="1">
    <location>
        <begin position="660"/>
        <end position="676"/>
    </location>
</feature>
<feature type="compositionally biased region" description="Basic and acidic residues" evidence="1">
    <location>
        <begin position="944"/>
        <end position="954"/>
    </location>
</feature>
<dbReference type="OrthoDB" id="3361396at2759"/>
<feature type="compositionally biased region" description="Polar residues" evidence="1">
    <location>
        <begin position="1278"/>
        <end position="1291"/>
    </location>
</feature>
<feature type="region of interest" description="Disordered" evidence="1">
    <location>
        <begin position="1107"/>
        <end position="1291"/>
    </location>
</feature>
<protein>
    <submittedName>
        <fullName evidence="3">Uncharacterized protein</fullName>
    </submittedName>
</protein>
<keyword evidence="2" id="KW-0472">Membrane</keyword>
<dbReference type="EMBL" id="OOIP01000011">
    <property type="protein sequence ID" value="SPO38873.1"/>
    <property type="molecule type" value="Genomic_DNA"/>
</dbReference>
<evidence type="ECO:0000256" key="2">
    <source>
        <dbReference type="SAM" id="Phobius"/>
    </source>
</evidence>
<sequence>MSTPDAGMARLRRQAEPPPIAPVDDSLPDLPEYDDGQWHADTPSAIATPAAPASIGSASMVRPVAPTSASAAFSATPVPSSASIARSSMSASSSLPSPRSTDTPDAQKEQDGSDDDSGFKVAYLTPVFVLIGVFLICSLGGRLWGKMWHARKREARRRDRHAQRLASDLGTESNHPGSWDGRPLSLHDKESALDDIGYDSDDDDEKYPGTFHVLSQRILGDKGRVVPPTTRSRTGKHEGKVQSNSWLAVQVRRMVSPEGSQLDVDRYTSVHQPLRQAASRDRLRQMRGDLEAAPENGSLLGPDRGPAAERQAGPSMWSKLVGRWAAERSSPGDVEPIKGRGLGLSFNDPGESEKLWGRPALQSSPSSLSRFHGQSDGGGGMTMLPQPKFASSDVSFSRHPSTLSANNLRSRSRGYYKPLPEIVDLPTPVVEPRGPGMGAGSSGAPQHAFNSQEGYDDLQLDSVVVLDRNLSQAHSEGTYSAAGTTVSADSQPESRAGSQGPAAALNRSKTKRRPGTTYMYDEQLPSEEHYHKTPSPPMETPRKWRPHAASMSSPVGREGSLRDGGSVLTPPAKVARTATMSSKSEMLLSRVQTQQRSTTDYIASTRPLDRPLTQEGREEADAAAHGAIQHQASPPVRPTPTRASPRKSVSKRATGEAEAEAAAAAAVAAAAVTAAEVAEDAPKRSRPSAPEQMEEVPKPVSRSKTVSRAKSTRTKLDDRRAAADATSPGQLTAKELTDLLNTPGLSPEAHASTLADLLALYEDESDVPDTPDLARGDPLHARSRAVGEGASSDEESLATDTEATGRPPAASAREAAAAARGAGKPQRSGTVRTVGLSESVADKSAFYTPLPGIDDGEAFVPTYMQMDEPGSLDHVFDVLSRYVGVDPGTPEVMPERRDGRGDRQTMQEQREQQHYGQAAEPTTPKWAGAARQPDTPLSRKKTWAKGEDGRWYRADEEEGGSIAASSPGTPYRRFATDSSATTPSRAAAAPRGPGSTVSSTVLASSTASQQDHLPSSLTVASPNPLDRIASPPPTMRHDLFFASPASPTSVVTRPRTQLPQHGGNASPVRRARDQADAGSAIASSSSTVMPSFGSVVGVAAPVSPASRVYAQEQQERPAHRTNTKTRRWVSEQASPPSVPSAWSPIDQHGHGRGMHSSTESESGSGSGGGAGSGSPQRRSALVKRARPPRRYQATLSGGPKSSPFEGAAGTTSPSPSSGGEGTPSAAGMAERQDRTRSPGAAAAAAAATVVQTPLEKERQRQEALDRVRSIVNRGYLSKSGSSVDDGASSLS</sequence>
<feature type="compositionally biased region" description="Low complexity" evidence="1">
    <location>
        <begin position="66"/>
        <end position="100"/>
    </location>
</feature>
<keyword evidence="2" id="KW-1133">Transmembrane helix</keyword>
<feature type="compositionally biased region" description="Basic residues" evidence="1">
    <location>
        <begin position="1180"/>
        <end position="1189"/>
    </location>
</feature>
<keyword evidence="4" id="KW-1185">Reference proteome</keyword>
<accession>A0A5C3F2X3</accession>
<reference evidence="3 4" key="1">
    <citation type="submission" date="2018-03" db="EMBL/GenBank/DDBJ databases">
        <authorList>
            <person name="Guldener U."/>
        </authorList>
    </citation>
    <scope>NUCLEOTIDE SEQUENCE [LARGE SCALE GENOMIC DNA]</scope>
    <source>
        <strain evidence="3 4">DAOM196992</strain>
    </source>
</reference>
<feature type="region of interest" description="Disordered" evidence="1">
    <location>
        <begin position="390"/>
        <end position="409"/>
    </location>
</feature>
<organism evidence="3 4">
    <name type="scientific">Pseudozyma flocculosa</name>
    <dbReference type="NCBI Taxonomy" id="84751"/>
    <lineage>
        <taxon>Eukaryota</taxon>
        <taxon>Fungi</taxon>
        <taxon>Dikarya</taxon>
        <taxon>Basidiomycota</taxon>
        <taxon>Ustilaginomycotina</taxon>
        <taxon>Ustilaginomycetes</taxon>
        <taxon>Ustilaginales</taxon>
        <taxon>Ustilaginaceae</taxon>
        <taxon>Pseudozyma</taxon>
    </lineage>
</organism>
<feature type="compositionally biased region" description="Polar residues" evidence="1">
    <location>
        <begin position="392"/>
        <end position="409"/>
    </location>
</feature>
<feature type="compositionally biased region" description="Low complexity" evidence="1">
    <location>
        <begin position="976"/>
        <end position="1008"/>
    </location>
</feature>
<feature type="compositionally biased region" description="Basic and acidic residues" evidence="1">
    <location>
        <begin position="893"/>
        <end position="913"/>
    </location>
</feature>
<feature type="region of interest" description="Disordered" evidence="1">
    <location>
        <begin position="291"/>
        <end position="313"/>
    </location>
</feature>
<feature type="compositionally biased region" description="Polar residues" evidence="1">
    <location>
        <begin position="1009"/>
        <end position="1021"/>
    </location>
</feature>
<keyword evidence="2" id="KW-0812">Transmembrane</keyword>
<evidence type="ECO:0000256" key="1">
    <source>
        <dbReference type="SAM" id="MobiDB-lite"/>
    </source>
</evidence>
<dbReference type="Proteomes" id="UP000323386">
    <property type="component" value="Unassembled WGS sequence"/>
</dbReference>
<evidence type="ECO:0000313" key="3">
    <source>
        <dbReference type="EMBL" id="SPO38873.1"/>
    </source>
</evidence>
<proteinExistence type="predicted"/>